<feature type="transmembrane region" description="Helical" evidence="6">
    <location>
        <begin position="123"/>
        <end position="144"/>
    </location>
</feature>
<name>A0A4Q5MVA3_9MICO</name>
<feature type="region of interest" description="Disordered" evidence="5">
    <location>
        <begin position="1"/>
        <end position="90"/>
    </location>
</feature>
<gene>
    <name evidence="8" type="ORF">EUA98_18415</name>
</gene>
<organism evidence="8 9">
    <name type="scientific">Pengzhenrongella frigida</name>
    <dbReference type="NCBI Taxonomy" id="1259133"/>
    <lineage>
        <taxon>Bacteria</taxon>
        <taxon>Bacillati</taxon>
        <taxon>Actinomycetota</taxon>
        <taxon>Actinomycetes</taxon>
        <taxon>Micrococcales</taxon>
        <taxon>Pengzhenrongella</taxon>
    </lineage>
</organism>
<comment type="subcellular location">
    <subcellularLocation>
        <location evidence="1">Endomembrane system</location>
        <topology evidence="1">Multi-pass membrane protein</topology>
    </subcellularLocation>
</comment>
<feature type="domain" description="DUF202" evidence="7">
    <location>
        <begin position="86"/>
        <end position="151"/>
    </location>
</feature>
<evidence type="ECO:0000256" key="1">
    <source>
        <dbReference type="ARBA" id="ARBA00004127"/>
    </source>
</evidence>
<evidence type="ECO:0000313" key="8">
    <source>
        <dbReference type="EMBL" id="RYV49522.1"/>
    </source>
</evidence>
<dbReference type="GO" id="GO:0012505">
    <property type="term" value="C:endomembrane system"/>
    <property type="evidence" value="ECO:0007669"/>
    <property type="project" value="UniProtKB-SubCell"/>
</dbReference>
<dbReference type="AlphaFoldDB" id="A0A4Q5MVA3"/>
<keyword evidence="4 6" id="KW-0472">Membrane</keyword>
<dbReference type="EMBL" id="SDWW01000068">
    <property type="protein sequence ID" value="RYV49522.1"/>
    <property type="molecule type" value="Genomic_DNA"/>
</dbReference>
<evidence type="ECO:0000256" key="2">
    <source>
        <dbReference type="ARBA" id="ARBA00022692"/>
    </source>
</evidence>
<accession>A0A4Q5MVA3</accession>
<evidence type="ECO:0000256" key="5">
    <source>
        <dbReference type="SAM" id="MobiDB-lite"/>
    </source>
</evidence>
<keyword evidence="2 6" id="KW-0812">Transmembrane</keyword>
<keyword evidence="9" id="KW-1185">Reference proteome</keyword>
<evidence type="ECO:0000259" key="7">
    <source>
        <dbReference type="Pfam" id="PF02656"/>
    </source>
</evidence>
<dbReference type="Proteomes" id="UP000293764">
    <property type="component" value="Unassembled WGS sequence"/>
</dbReference>
<evidence type="ECO:0000256" key="4">
    <source>
        <dbReference type="ARBA" id="ARBA00023136"/>
    </source>
</evidence>
<evidence type="ECO:0000313" key="9">
    <source>
        <dbReference type="Proteomes" id="UP000293764"/>
    </source>
</evidence>
<dbReference type="InterPro" id="IPR003807">
    <property type="entry name" value="DUF202"/>
</dbReference>
<feature type="non-terminal residue" evidence="8">
    <location>
        <position position="1"/>
    </location>
</feature>
<keyword evidence="3 6" id="KW-1133">Transmembrane helix</keyword>
<feature type="compositionally biased region" description="Basic residues" evidence="5">
    <location>
        <begin position="46"/>
        <end position="68"/>
    </location>
</feature>
<evidence type="ECO:0000256" key="6">
    <source>
        <dbReference type="SAM" id="Phobius"/>
    </source>
</evidence>
<dbReference type="Pfam" id="PF02656">
    <property type="entry name" value="DUF202"/>
    <property type="match status" value="1"/>
</dbReference>
<feature type="transmembrane region" description="Helical" evidence="6">
    <location>
        <begin position="165"/>
        <end position="189"/>
    </location>
</feature>
<feature type="compositionally biased region" description="Basic and acidic residues" evidence="5">
    <location>
        <begin position="69"/>
        <end position="78"/>
    </location>
</feature>
<proteinExistence type="predicted"/>
<reference evidence="8 9" key="1">
    <citation type="submission" date="2019-01" db="EMBL/GenBank/DDBJ databases">
        <title>Novel species of Cellulomonas.</title>
        <authorList>
            <person name="Liu Q."/>
            <person name="Xin Y.-H."/>
        </authorList>
    </citation>
    <scope>NUCLEOTIDE SEQUENCE [LARGE SCALE GENOMIC DNA]</scope>
    <source>
        <strain evidence="8 9">HLT2-17</strain>
    </source>
</reference>
<comment type="caution">
    <text evidence="8">The sequence shown here is derived from an EMBL/GenBank/DDBJ whole genome shotgun (WGS) entry which is preliminary data.</text>
</comment>
<sequence length="190" mass="19443">ASTTQHATGGARSEHQSGAKWGCHSHGAGHRGARPGLGGLDAGRACHPRRSAAARAGARRADRRRHADRRGPAADRARARVTQGRDPGLQPERTALAWRRTALALMIGPVAAARLLAPGSGVLAAAAAGGGLLIGICIAALATRRQRAVERVLAGVEDPVALPDALLLALTAAVLLLAGLFSLGLLLYAR</sequence>
<protein>
    <submittedName>
        <fullName evidence="8">DUF202 domain-containing protein</fullName>
    </submittedName>
</protein>
<evidence type="ECO:0000256" key="3">
    <source>
        <dbReference type="ARBA" id="ARBA00022989"/>
    </source>
</evidence>